<dbReference type="EMBL" id="CP036275">
    <property type="protein sequence ID" value="QDU37726.1"/>
    <property type="molecule type" value="Genomic_DNA"/>
</dbReference>
<reference evidence="2 3" key="1">
    <citation type="submission" date="2019-02" db="EMBL/GenBank/DDBJ databases">
        <title>Deep-cultivation of Planctomycetes and their phenomic and genomic characterization uncovers novel biology.</title>
        <authorList>
            <person name="Wiegand S."/>
            <person name="Jogler M."/>
            <person name="Boedeker C."/>
            <person name="Pinto D."/>
            <person name="Vollmers J."/>
            <person name="Rivas-Marin E."/>
            <person name="Kohn T."/>
            <person name="Peeters S.H."/>
            <person name="Heuer A."/>
            <person name="Rast P."/>
            <person name="Oberbeckmann S."/>
            <person name="Bunk B."/>
            <person name="Jeske O."/>
            <person name="Meyerdierks A."/>
            <person name="Storesund J.E."/>
            <person name="Kallscheuer N."/>
            <person name="Luecker S."/>
            <person name="Lage O.M."/>
            <person name="Pohl T."/>
            <person name="Merkel B.J."/>
            <person name="Hornburger P."/>
            <person name="Mueller R.-W."/>
            <person name="Bruemmer F."/>
            <person name="Labrenz M."/>
            <person name="Spormann A.M."/>
            <person name="Op den Camp H."/>
            <person name="Overmann J."/>
            <person name="Amann R."/>
            <person name="Jetten M.S.M."/>
            <person name="Mascher T."/>
            <person name="Medema M.H."/>
            <person name="Devos D.P."/>
            <person name="Kaster A.-K."/>
            <person name="Ovreas L."/>
            <person name="Rohde M."/>
            <person name="Galperin M.Y."/>
            <person name="Jogler C."/>
        </authorList>
    </citation>
    <scope>NUCLEOTIDE SEQUENCE [LARGE SCALE GENOMIC DNA]</scope>
    <source>
        <strain evidence="2 3">Mal4</strain>
    </source>
</reference>
<dbReference type="KEGG" id="mri:Mal4_20430"/>
<dbReference type="Proteomes" id="UP000320496">
    <property type="component" value="Chromosome"/>
</dbReference>
<dbReference type="SUPFAM" id="SSF51206">
    <property type="entry name" value="cAMP-binding domain-like"/>
    <property type="match status" value="1"/>
</dbReference>
<gene>
    <name evidence="2" type="ORF">Mal4_20430</name>
</gene>
<dbReference type="AlphaFoldDB" id="A0A517Z5G9"/>
<organism evidence="2 3">
    <name type="scientific">Maioricimonas rarisocia</name>
    <dbReference type="NCBI Taxonomy" id="2528026"/>
    <lineage>
        <taxon>Bacteria</taxon>
        <taxon>Pseudomonadati</taxon>
        <taxon>Planctomycetota</taxon>
        <taxon>Planctomycetia</taxon>
        <taxon>Planctomycetales</taxon>
        <taxon>Planctomycetaceae</taxon>
        <taxon>Maioricimonas</taxon>
    </lineage>
</organism>
<dbReference type="InterPro" id="IPR018490">
    <property type="entry name" value="cNMP-bd_dom_sf"/>
</dbReference>
<protein>
    <submittedName>
        <fullName evidence="2">Cyclic nucleotide-binding domain protein</fullName>
    </submittedName>
</protein>
<dbReference type="CDD" id="cd00038">
    <property type="entry name" value="CAP_ED"/>
    <property type="match status" value="1"/>
</dbReference>
<dbReference type="Pfam" id="PF00027">
    <property type="entry name" value="cNMP_binding"/>
    <property type="match status" value="1"/>
</dbReference>
<dbReference type="InterPro" id="IPR050397">
    <property type="entry name" value="Env_Response_Regulators"/>
</dbReference>
<dbReference type="SMART" id="SM00100">
    <property type="entry name" value="cNMP"/>
    <property type="match status" value="1"/>
</dbReference>
<proteinExistence type="predicted"/>
<evidence type="ECO:0000259" key="1">
    <source>
        <dbReference type="PROSITE" id="PS50042"/>
    </source>
</evidence>
<keyword evidence="3" id="KW-1185">Reference proteome</keyword>
<evidence type="ECO:0000313" key="3">
    <source>
        <dbReference type="Proteomes" id="UP000320496"/>
    </source>
</evidence>
<dbReference type="GO" id="GO:0005829">
    <property type="term" value="C:cytosol"/>
    <property type="evidence" value="ECO:0007669"/>
    <property type="project" value="TreeGrafter"/>
</dbReference>
<accession>A0A517Z5G9</accession>
<dbReference type="InterPro" id="IPR000595">
    <property type="entry name" value="cNMP-bd_dom"/>
</dbReference>
<dbReference type="PROSITE" id="PS50042">
    <property type="entry name" value="CNMP_BINDING_3"/>
    <property type="match status" value="1"/>
</dbReference>
<dbReference type="RefSeq" id="WP_197444281.1">
    <property type="nucleotide sequence ID" value="NZ_CP036275.1"/>
</dbReference>
<dbReference type="InterPro" id="IPR014710">
    <property type="entry name" value="RmlC-like_jellyroll"/>
</dbReference>
<name>A0A517Z5G9_9PLAN</name>
<dbReference type="GO" id="GO:0003700">
    <property type="term" value="F:DNA-binding transcription factor activity"/>
    <property type="evidence" value="ECO:0007669"/>
    <property type="project" value="TreeGrafter"/>
</dbReference>
<dbReference type="PANTHER" id="PTHR24567">
    <property type="entry name" value="CRP FAMILY TRANSCRIPTIONAL REGULATORY PROTEIN"/>
    <property type="match status" value="1"/>
</dbReference>
<evidence type="ECO:0000313" key="2">
    <source>
        <dbReference type="EMBL" id="QDU37726.1"/>
    </source>
</evidence>
<dbReference type="PANTHER" id="PTHR24567:SF74">
    <property type="entry name" value="HTH-TYPE TRANSCRIPTIONAL REGULATOR ARCR"/>
    <property type="match status" value="1"/>
</dbReference>
<feature type="domain" description="Cyclic nucleotide-binding" evidence="1">
    <location>
        <begin position="15"/>
        <end position="118"/>
    </location>
</feature>
<dbReference type="Gene3D" id="2.60.120.10">
    <property type="entry name" value="Jelly Rolls"/>
    <property type="match status" value="1"/>
</dbReference>
<sequence>MSDAPAEDHLIRFLSTPGLPPKVLKQVAGLGELVEIAAGATVFEEGAEYNRLSIVVSGHIELKMNAASCGDVRILTIGAGDVLGWSPLLGGHRMTATATALEPSQLLSFETGRLRSLFETDFETGYYFMNHISLALMQRLVATRLQLLAMVGDAGSASAGDGTA</sequence>